<dbReference type="PANTHER" id="PTHR42923:SF46">
    <property type="entry name" value="AMINE OXIDASE"/>
    <property type="match status" value="1"/>
</dbReference>
<evidence type="ECO:0000313" key="3">
    <source>
        <dbReference type="Proteomes" id="UP000470771"/>
    </source>
</evidence>
<dbReference type="PANTHER" id="PTHR42923">
    <property type="entry name" value="PROTOPORPHYRINOGEN OXIDASE"/>
    <property type="match status" value="1"/>
</dbReference>
<evidence type="ECO:0000313" key="2">
    <source>
        <dbReference type="EMBL" id="NBG66798.1"/>
    </source>
</evidence>
<name>A0A6N9NJE4_9FLAO</name>
<dbReference type="EMBL" id="WWNE01000010">
    <property type="protein sequence ID" value="NBG66798.1"/>
    <property type="molecule type" value="Genomic_DNA"/>
</dbReference>
<dbReference type="AlphaFoldDB" id="A0A6N9NJE4"/>
<sequence length="448" mass="50498">MERLDSKDLTIVGGGITGLTAAYIAAKAGSKVRVLEGSDSFGGLIKTFDVGETPVECFYHHFFLHDKELGWLIKELGIEDKIISRKTSMGVFTQGKVYSFSTIKDLLAFKPLNLIDKLRFGLSTVYLGKFADWRKSEEKTALDWFKKWTGKNVVDSIWKPLLKVKFGKFHNQVPLAWMIGRLKQRFESREAGSEKLLYIDGSYFVLLDQLLLKLKELGVELLANSKVGELVYDSNKLIGVRVGDKIHYSEQTLFTIPNNITQKIIENQLKLPEIEYFGAVCVILELTQSLSPVYWLNVADDNFPFGGIIEHTRFISPENYGNKHIVYLSKYFALDEPIATFSESEIETLMLDKLPAIFPDFKKENLLKTHVFRSFSAATVCDLNFSTRVPNVKTSIENLFVCNMAHVYPDERSVNNSIRIAANACHSMGISNGNVPEGNCLSGKIGFN</sequence>
<dbReference type="GO" id="GO:0016491">
    <property type="term" value="F:oxidoreductase activity"/>
    <property type="evidence" value="ECO:0007669"/>
    <property type="project" value="InterPro"/>
</dbReference>
<comment type="caution">
    <text evidence="2">The sequence shown here is derived from an EMBL/GenBank/DDBJ whole genome shotgun (WGS) entry which is preliminary data.</text>
</comment>
<dbReference type="Pfam" id="PF01593">
    <property type="entry name" value="Amino_oxidase"/>
    <property type="match status" value="1"/>
</dbReference>
<reference evidence="2 3" key="1">
    <citation type="submission" date="2019-12" db="EMBL/GenBank/DDBJ databases">
        <authorList>
            <person name="Zhao J."/>
        </authorList>
    </citation>
    <scope>NUCLEOTIDE SEQUENCE [LARGE SCALE GENOMIC DNA]</scope>
    <source>
        <strain evidence="2 3">S-15</strain>
    </source>
</reference>
<keyword evidence="3" id="KW-1185">Reference proteome</keyword>
<evidence type="ECO:0000259" key="1">
    <source>
        <dbReference type="Pfam" id="PF01593"/>
    </source>
</evidence>
<accession>A0A6N9NJE4</accession>
<dbReference type="Gene3D" id="3.50.50.60">
    <property type="entry name" value="FAD/NAD(P)-binding domain"/>
    <property type="match status" value="1"/>
</dbReference>
<organism evidence="2 3">
    <name type="scientific">Acidiluteibacter ferrifornacis</name>
    <dbReference type="NCBI Taxonomy" id="2692424"/>
    <lineage>
        <taxon>Bacteria</taxon>
        <taxon>Pseudomonadati</taxon>
        <taxon>Bacteroidota</taxon>
        <taxon>Flavobacteriia</taxon>
        <taxon>Flavobacteriales</taxon>
        <taxon>Cryomorphaceae</taxon>
        <taxon>Acidiluteibacter</taxon>
    </lineage>
</organism>
<dbReference type="InterPro" id="IPR036188">
    <property type="entry name" value="FAD/NAD-bd_sf"/>
</dbReference>
<feature type="domain" description="Amine oxidase" evidence="1">
    <location>
        <begin position="16"/>
        <end position="369"/>
    </location>
</feature>
<proteinExistence type="predicted"/>
<gene>
    <name evidence="2" type="ORF">GQN54_11790</name>
</gene>
<dbReference type="NCBIfam" id="NF005560">
    <property type="entry name" value="PRK07233.1"/>
    <property type="match status" value="1"/>
</dbReference>
<dbReference type="Proteomes" id="UP000470771">
    <property type="component" value="Unassembled WGS sequence"/>
</dbReference>
<dbReference type="SUPFAM" id="SSF51905">
    <property type="entry name" value="FAD/NAD(P)-binding domain"/>
    <property type="match status" value="1"/>
</dbReference>
<dbReference type="InterPro" id="IPR050464">
    <property type="entry name" value="Zeta_carotene_desat/Oxidored"/>
</dbReference>
<dbReference type="InterPro" id="IPR002937">
    <property type="entry name" value="Amino_oxidase"/>
</dbReference>
<protein>
    <submittedName>
        <fullName evidence="2">NAD(P)-binding protein</fullName>
    </submittedName>
</protein>